<dbReference type="EMBL" id="DF237306">
    <property type="protein sequence ID" value="GAQ87499.1"/>
    <property type="molecule type" value="Genomic_DNA"/>
</dbReference>
<keyword evidence="6" id="KW-0436">Ligase</keyword>
<evidence type="ECO:0000313" key="21">
    <source>
        <dbReference type="Proteomes" id="UP000054558"/>
    </source>
</evidence>
<dbReference type="InterPro" id="IPR011761">
    <property type="entry name" value="ATP-grasp"/>
</dbReference>
<dbReference type="PANTHER" id="PTHR43472:SF1">
    <property type="entry name" value="PHOSPHORIBOSYLAMINE--GLYCINE LIGASE, CHLOROPLASTIC"/>
    <property type="match status" value="1"/>
</dbReference>
<dbReference type="SUPFAM" id="SSF56059">
    <property type="entry name" value="Glutathione synthetase ATP-binding domain-like"/>
    <property type="match status" value="1"/>
</dbReference>
<dbReference type="Gene3D" id="3.40.50.20">
    <property type="match status" value="1"/>
</dbReference>
<dbReference type="OMA" id="KATVCKY"/>
<dbReference type="SUPFAM" id="SSF52440">
    <property type="entry name" value="PreATP-grasp domain"/>
    <property type="match status" value="1"/>
</dbReference>
<dbReference type="OrthoDB" id="2018833at2759"/>
<dbReference type="FunFam" id="3.90.600.10:FF:000001">
    <property type="entry name" value="Trifunctional purine biosynthetic protein adenosine-3"/>
    <property type="match status" value="1"/>
</dbReference>
<dbReference type="NCBIfam" id="TIGR00877">
    <property type="entry name" value="purD"/>
    <property type="match status" value="1"/>
</dbReference>
<dbReference type="Proteomes" id="UP000054558">
    <property type="component" value="Unassembled WGS sequence"/>
</dbReference>
<evidence type="ECO:0000256" key="9">
    <source>
        <dbReference type="ARBA" id="ARBA00022755"/>
    </source>
</evidence>
<keyword evidence="10 18" id="KW-0067">ATP-binding</keyword>
<keyword evidence="11" id="KW-0460">Magnesium</keyword>
<sequence length="467" mass="48852">MGDGWGGDLKSLGSKRKNASCLVMSAQAEAPEQMKVLVVGGGGREHAICWALKRSPSCSQVFCAPGNAGIAAAKDADCLPNLNITDGMAVIKFCQSEGVGLVVVGPEAPLVAGLVDDLTSEGIPAFGPTSAAATLEGSKAFMKNLCDKYDIPTAAYETFTDPDAAKKYIQSLGAPIVVKADGLAAGKGVVVARTVQEAIDAVDDILSGGKFGSAGGQIVVEEFLEGEEASFFALVDGETALPLMSAQDHKPVGDGDTGPNTGGMGAYSPAPVVTPQMQDDVMRTIIEPTVRGMAAEGCKFVGVLYAGLMIDPKTGVPKLLEYNVRFGDPECQALMMRMKSDLAQVLLKASQGKLSTVQGLEWRDEAALCVVLATEGYPGSFQKGSEIRGLEEAVEGLADTKVFHAGTALNEEGQLVSAGGRVLGVTALGKDVREAQAKAYKAVDRIDWPEGFCRRDIGWRAIERTQE</sequence>
<dbReference type="Gene3D" id="3.30.1490.20">
    <property type="entry name" value="ATP-grasp fold, A domain"/>
    <property type="match status" value="1"/>
</dbReference>
<dbReference type="PROSITE" id="PS50975">
    <property type="entry name" value="ATP_GRASP"/>
    <property type="match status" value="1"/>
</dbReference>
<evidence type="ECO:0000313" key="20">
    <source>
        <dbReference type="EMBL" id="GAQ87499.1"/>
    </source>
</evidence>
<dbReference type="PANTHER" id="PTHR43472">
    <property type="entry name" value="PHOSPHORIBOSYLAMINE--GLYCINE LIGASE"/>
    <property type="match status" value="1"/>
</dbReference>
<dbReference type="Pfam" id="PF02844">
    <property type="entry name" value="GARS_N"/>
    <property type="match status" value="1"/>
</dbReference>
<dbReference type="InterPro" id="IPR020561">
    <property type="entry name" value="PRibGlycinamid_synth_ATP-grasp"/>
</dbReference>
<evidence type="ECO:0000256" key="2">
    <source>
        <dbReference type="ARBA" id="ARBA00001946"/>
    </source>
</evidence>
<dbReference type="InterPro" id="IPR020562">
    <property type="entry name" value="PRibGlycinamide_synth_N"/>
</dbReference>
<evidence type="ECO:0000256" key="8">
    <source>
        <dbReference type="ARBA" id="ARBA00022741"/>
    </source>
</evidence>
<dbReference type="SUPFAM" id="SSF51246">
    <property type="entry name" value="Rudiment single hybrid motif"/>
    <property type="match status" value="1"/>
</dbReference>
<name>A0A1Y1IDI5_KLENI</name>
<dbReference type="InterPro" id="IPR000115">
    <property type="entry name" value="PRibGlycinamide_synth"/>
</dbReference>
<organism evidence="20 21">
    <name type="scientific">Klebsormidium nitens</name>
    <name type="common">Green alga</name>
    <name type="synonym">Ulothrix nitens</name>
    <dbReference type="NCBI Taxonomy" id="105231"/>
    <lineage>
        <taxon>Eukaryota</taxon>
        <taxon>Viridiplantae</taxon>
        <taxon>Streptophyta</taxon>
        <taxon>Klebsormidiophyceae</taxon>
        <taxon>Klebsormidiales</taxon>
        <taxon>Klebsormidiaceae</taxon>
        <taxon>Klebsormidium</taxon>
    </lineage>
</organism>
<reference evidence="20 21" key="1">
    <citation type="journal article" date="2014" name="Nat. Commun.">
        <title>Klebsormidium flaccidum genome reveals primary factors for plant terrestrial adaptation.</title>
        <authorList>
            <person name="Hori K."/>
            <person name="Maruyama F."/>
            <person name="Fujisawa T."/>
            <person name="Togashi T."/>
            <person name="Yamamoto N."/>
            <person name="Seo M."/>
            <person name="Sato S."/>
            <person name="Yamada T."/>
            <person name="Mori H."/>
            <person name="Tajima N."/>
            <person name="Moriyama T."/>
            <person name="Ikeuchi M."/>
            <person name="Watanabe M."/>
            <person name="Wada H."/>
            <person name="Kobayashi K."/>
            <person name="Saito M."/>
            <person name="Masuda T."/>
            <person name="Sasaki-Sekimoto Y."/>
            <person name="Mashiguchi K."/>
            <person name="Awai K."/>
            <person name="Shimojima M."/>
            <person name="Masuda S."/>
            <person name="Iwai M."/>
            <person name="Nobusawa T."/>
            <person name="Narise T."/>
            <person name="Kondo S."/>
            <person name="Saito H."/>
            <person name="Sato R."/>
            <person name="Murakawa M."/>
            <person name="Ihara Y."/>
            <person name="Oshima-Yamada Y."/>
            <person name="Ohtaka K."/>
            <person name="Satoh M."/>
            <person name="Sonobe K."/>
            <person name="Ishii M."/>
            <person name="Ohtani R."/>
            <person name="Kanamori-Sato M."/>
            <person name="Honoki R."/>
            <person name="Miyazaki D."/>
            <person name="Mochizuki H."/>
            <person name="Umetsu J."/>
            <person name="Higashi K."/>
            <person name="Shibata D."/>
            <person name="Kamiya Y."/>
            <person name="Sato N."/>
            <person name="Nakamura Y."/>
            <person name="Tabata S."/>
            <person name="Ida S."/>
            <person name="Kurokawa K."/>
            <person name="Ohta H."/>
        </authorList>
    </citation>
    <scope>NUCLEOTIDE SEQUENCE [LARGE SCALE GENOMIC DNA]</scope>
    <source>
        <strain evidence="20 21">NIES-2285</strain>
    </source>
</reference>
<protein>
    <recommendedName>
        <fullName evidence="5">Phosphoribosylamine--glycine ligase</fullName>
        <ecNumber evidence="4">6.3.4.13</ecNumber>
    </recommendedName>
    <alternativeName>
        <fullName evidence="17">GARS</fullName>
    </alternativeName>
    <alternativeName>
        <fullName evidence="14">Glycinamide ribonucleotide synthetase</fullName>
    </alternativeName>
    <alternativeName>
        <fullName evidence="15">Phosphoribosylglycinamide synthetase</fullName>
    </alternativeName>
</protein>
<dbReference type="FunFam" id="3.30.470.20:FF:000031">
    <property type="entry name" value="Phosphoribosylamine--glycine ligase"/>
    <property type="match status" value="1"/>
</dbReference>
<dbReference type="InterPro" id="IPR037123">
    <property type="entry name" value="PRibGlycinamide_synth_C_sf"/>
</dbReference>
<comment type="cofactor">
    <cofactor evidence="1">
        <name>Mn(2+)</name>
        <dbReference type="ChEBI" id="CHEBI:29035"/>
    </cofactor>
</comment>
<evidence type="ECO:0000256" key="15">
    <source>
        <dbReference type="ARBA" id="ARBA00042864"/>
    </source>
</evidence>
<comment type="cofactor">
    <cofactor evidence="2">
        <name>Mg(2+)</name>
        <dbReference type="ChEBI" id="CHEBI:18420"/>
    </cofactor>
</comment>
<comment type="pathway">
    <text evidence="3">Purine metabolism; IMP biosynthesis via de novo pathway; N(1)-(5-phospho-D-ribosyl)glycinamide from 5-phospho-alpha-D-ribose 1-diphosphate: step 2/2.</text>
</comment>
<evidence type="ECO:0000256" key="1">
    <source>
        <dbReference type="ARBA" id="ARBA00001936"/>
    </source>
</evidence>
<dbReference type="SMART" id="SM01210">
    <property type="entry name" value="GARS_C"/>
    <property type="match status" value="1"/>
</dbReference>
<evidence type="ECO:0000256" key="13">
    <source>
        <dbReference type="ARBA" id="ARBA00038345"/>
    </source>
</evidence>
<evidence type="ECO:0000256" key="18">
    <source>
        <dbReference type="PROSITE-ProRule" id="PRU00409"/>
    </source>
</evidence>
<evidence type="ECO:0000256" key="16">
    <source>
        <dbReference type="ARBA" id="ARBA00047843"/>
    </source>
</evidence>
<evidence type="ECO:0000256" key="5">
    <source>
        <dbReference type="ARBA" id="ARBA00020605"/>
    </source>
</evidence>
<keyword evidence="7" id="KW-0479">Metal-binding</keyword>
<dbReference type="FunFam" id="3.40.50.20:FF:000006">
    <property type="entry name" value="Phosphoribosylamine--glycine ligase, chloroplastic"/>
    <property type="match status" value="1"/>
</dbReference>
<dbReference type="EC" id="6.3.4.13" evidence="4"/>
<evidence type="ECO:0000256" key="6">
    <source>
        <dbReference type="ARBA" id="ARBA00022598"/>
    </source>
</evidence>
<dbReference type="FunFam" id="3.30.1490.20:FF:000006">
    <property type="entry name" value="phosphoribosylamine--glycine ligase, chloroplastic-like"/>
    <property type="match status" value="1"/>
</dbReference>
<comment type="similarity">
    <text evidence="13">Belongs to the GARS family.</text>
</comment>
<dbReference type="AlphaFoldDB" id="A0A1Y1IDI5"/>
<keyword evidence="9" id="KW-0658">Purine biosynthesis</keyword>
<dbReference type="InterPro" id="IPR016185">
    <property type="entry name" value="PreATP-grasp_dom_sf"/>
</dbReference>
<dbReference type="GO" id="GO:0004637">
    <property type="term" value="F:phosphoribosylamine-glycine ligase activity"/>
    <property type="evidence" value="ECO:0000318"/>
    <property type="project" value="GO_Central"/>
</dbReference>
<evidence type="ECO:0000259" key="19">
    <source>
        <dbReference type="PROSITE" id="PS50975"/>
    </source>
</evidence>
<dbReference type="HAMAP" id="MF_00138">
    <property type="entry name" value="GARS"/>
    <property type="match status" value="1"/>
</dbReference>
<dbReference type="UniPathway" id="UPA00074">
    <property type="reaction ID" value="UER00125"/>
</dbReference>
<evidence type="ECO:0000256" key="11">
    <source>
        <dbReference type="ARBA" id="ARBA00022842"/>
    </source>
</evidence>
<evidence type="ECO:0000256" key="7">
    <source>
        <dbReference type="ARBA" id="ARBA00022723"/>
    </source>
</evidence>
<dbReference type="Pfam" id="PF02843">
    <property type="entry name" value="GARS_C"/>
    <property type="match status" value="1"/>
</dbReference>
<keyword evidence="8 18" id="KW-0547">Nucleotide-binding</keyword>
<dbReference type="GO" id="GO:0006189">
    <property type="term" value="P:'de novo' IMP biosynthetic process"/>
    <property type="evidence" value="ECO:0007669"/>
    <property type="project" value="UniProtKB-UniPathway"/>
</dbReference>
<evidence type="ECO:0000256" key="10">
    <source>
        <dbReference type="ARBA" id="ARBA00022840"/>
    </source>
</evidence>
<keyword evidence="12" id="KW-0464">Manganese</keyword>
<dbReference type="Pfam" id="PF01071">
    <property type="entry name" value="GARS_A"/>
    <property type="match status" value="1"/>
</dbReference>
<evidence type="ECO:0000256" key="17">
    <source>
        <dbReference type="ARBA" id="ARBA00079592"/>
    </source>
</evidence>
<proteinExistence type="inferred from homology"/>
<evidence type="ECO:0000256" key="4">
    <source>
        <dbReference type="ARBA" id="ARBA00013255"/>
    </source>
</evidence>
<evidence type="ECO:0000256" key="12">
    <source>
        <dbReference type="ARBA" id="ARBA00023211"/>
    </source>
</evidence>
<comment type="catalytic activity">
    <reaction evidence="16">
        <text>5-phospho-beta-D-ribosylamine + glycine + ATP = N(1)-(5-phospho-beta-D-ribosyl)glycinamide + ADP + phosphate + H(+)</text>
        <dbReference type="Rhea" id="RHEA:17453"/>
        <dbReference type="ChEBI" id="CHEBI:15378"/>
        <dbReference type="ChEBI" id="CHEBI:30616"/>
        <dbReference type="ChEBI" id="CHEBI:43474"/>
        <dbReference type="ChEBI" id="CHEBI:57305"/>
        <dbReference type="ChEBI" id="CHEBI:58681"/>
        <dbReference type="ChEBI" id="CHEBI:143788"/>
        <dbReference type="ChEBI" id="CHEBI:456216"/>
        <dbReference type="EC" id="6.3.4.13"/>
    </reaction>
</comment>
<feature type="domain" description="ATP-grasp" evidence="19">
    <location>
        <begin position="143"/>
        <end position="351"/>
    </location>
</feature>
<dbReference type="SMART" id="SM01209">
    <property type="entry name" value="GARS_A"/>
    <property type="match status" value="1"/>
</dbReference>
<dbReference type="InterPro" id="IPR020560">
    <property type="entry name" value="PRibGlycinamide_synth_C-dom"/>
</dbReference>
<dbReference type="InterPro" id="IPR020559">
    <property type="entry name" value="PRibGlycinamide_synth_CS"/>
</dbReference>
<evidence type="ECO:0000256" key="3">
    <source>
        <dbReference type="ARBA" id="ARBA00005174"/>
    </source>
</evidence>
<dbReference type="PROSITE" id="PS00184">
    <property type="entry name" value="GARS"/>
    <property type="match status" value="1"/>
</dbReference>
<gene>
    <name evidence="20" type="ORF">KFL_003570080</name>
</gene>
<dbReference type="InterPro" id="IPR011054">
    <property type="entry name" value="Rudment_hybrid_motif"/>
</dbReference>
<dbReference type="GO" id="GO:0006164">
    <property type="term" value="P:purine nucleotide biosynthetic process"/>
    <property type="evidence" value="ECO:0000318"/>
    <property type="project" value="GO_Central"/>
</dbReference>
<keyword evidence="21" id="KW-1185">Reference proteome</keyword>
<dbReference type="GO" id="GO:0009113">
    <property type="term" value="P:purine nucleobase biosynthetic process"/>
    <property type="evidence" value="ECO:0007669"/>
    <property type="project" value="InterPro"/>
</dbReference>
<dbReference type="Gene3D" id="3.90.600.10">
    <property type="entry name" value="Phosphoribosylglycinamide synthetase, C-terminal domain"/>
    <property type="match status" value="1"/>
</dbReference>
<dbReference type="GO" id="GO:0005524">
    <property type="term" value="F:ATP binding"/>
    <property type="evidence" value="ECO:0007669"/>
    <property type="project" value="UniProtKB-UniRule"/>
</dbReference>
<dbReference type="GO" id="GO:0046872">
    <property type="term" value="F:metal ion binding"/>
    <property type="evidence" value="ECO:0007669"/>
    <property type="project" value="UniProtKB-KW"/>
</dbReference>
<dbReference type="STRING" id="105231.A0A1Y1IDI5"/>
<accession>A0A1Y1IDI5</accession>
<dbReference type="InterPro" id="IPR013815">
    <property type="entry name" value="ATP_grasp_subdomain_1"/>
</dbReference>
<dbReference type="Gene3D" id="3.30.470.20">
    <property type="entry name" value="ATP-grasp fold, B domain"/>
    <property type="match status" value="1"/>
</dbReference>
<evidence type="ECO:0000256" key="14">
    <source>
        <dbReference type="ARBA" id="ARBA00042242"/>
    </source>
</evidence>